<dbReference type="SUPFAM" id="SSF48239">
    <property type="entry name" value="Terpenoid cyclases/Protein prenyltransferases"/>
    <property type="match status" value="2"/>
</dbReference>
<evidence type="ECO:0000313" key="7">
    <source>
        <dbReference type="EMBL" id="RST58723.1"/>
    </source>
</evidence>
<dbReference type="InterPro" id="IPR002365">
    <property type="entry name" value="Terpene_synthase_CS"/>
</dbReference>
<dbReference type="EC" id="5.4.99.17" evidence="7"/>
<organism evidence="7 8">
    <name type="scientific">Siminovitchia terrae</name>
    <name type="common">Bacillus terrae</name>
    <dbReference type="NCBI Taxonomy" id="1914933"/>
    <lineage>
        <taxon>Bacteria</taxon>
        <taxon>Bacillati</taxon>
        <taxon>Bacillota</taxon>
        <taxon>Bacilli</taxon>
        <taxon>Bacillales</taxon>
        <taxon>Bacillaceae</taxon>
        <taxon>Siminovitchia</taxon>
    </lineage>
</organism>
<dbReference type="AlphaFoldDB" id="A0A429X625"/>
<evidence type="ECO:0000259" key="5">
    <source>
        <dbReference type="Pfam" id="PF13243"/>
    </source>
</evidence>
<name>A0A429X625_SIMTE</name>
<comment type="similarity">
    <text evidence="2">Belongs to the terpene cyclase/mutase family.</text>
</comment>
<protein>
    <submittedName>
        <fullName evidence="7">Squalene--hopene cyclase</fullName>
        <ecNumber evidence="7">5.4.99.17</ecNumber>
    </submittedName>
</protein>
<dbReference type="NCBIfam" id="TIGR01507">
    <property type="entry name" value="hopene_cyclase"/>
    <property type="match status" value="1"/>
</dbReference>
<dbReference type="EMBL" id="QYTW02000017">
    <property type="protein sequence ID" value="RST58723.1"/>
    <property type="molecule type" value="Genomic_DNA"/>
</dbReference>
<feature type="domain" description="Squalene cyclase C-terminal" evidence="5">
    <location>
        <begin position="306"/>
        <end position="621"/>
    </location>
</feature>
<dbReference type="RefSeq" id="WP_120117119.1">
    <property type="nucleotide sequence ID" value="NZ_QYTW02000017.1"/>
</dbReference>
<dbReference type="Gene3D" id="1.50.10.20">
    <property type="match status" value="2"/>
</dbReference>
<dbReference type="GO" id="GO:0016104">
    <property type="term" value="P:triterpenoid biosynthetic process"/>
    <property type="evidence" value="ECO:0007669"/>
    <property type="project" value="InterPro"/>
</dbReference>
<evidence type="ECO:0000256" key="3">
    <source>
        <dbReference type="ARBA" id="ARBA00022737"/>
    </source>
</evidence>
<gene>
    <name evidence="7" type="primary">shc</name>
    <name evidence="7" type="ORF">D5F11_015900</name>
</gene>
<dbReference type="GO" id="GO:0005811">
    <property type="term" value="C:lipid droplet"/>
    <property type="evidence" value="ECO:0007669"/>
    <property type="project" value="InterPro"/>
</dbReference>
<dbReference type="SFLD" id="SFLDG01016">
    <property type="entry name" value="Prenyltransferase_Like_2"/>
    <property type="match status" value="1"/>
</dbReference>
<dbReference type="InterPro" id="IPR008930">
    <property type="entry name" value="Terpenoid_cyclase/PrenylTrfase"/>
</dbReference>
<evidence type="ECO:0000313" key="8">
    <source>
        <dbReference type="Proteomes" id="UP000287296"/>
    </source>
</evidence>
<comment type="caution">
    <text evidence="7">The sequence shown here is derived from an EMBL/GenBank/DDBJ whole genome shotgun (WGS) entry which is preliminary data.</text>
</comment>
<dbReference type="UniPathway" id="UPA00337"/>
<accession>A0A429X625</accession>
<dbReference type="PANTHER" id="PTHR11764:SF20">
    <property type="entry name" value="LANOSTEROL SYNTHASE"/>
    <property type="match status" value="1"/>
</dbReference>
<dbReference type="NCBIfam" id="TIGR01787">
    <property type="entry name" value="squalene_cyclas"/>
    <property type="match status" value="1"/>
</dbReference>
<dbReference type="GO" id="GO:0051007">
    <property type="term" value="F:squalene-hopene cyclase activity"/>
    <property type="evidence" value="ECO:0007669"/>
    <property type="project" value="UniProtKB-EC"/>
</dbReference>
<comment type="pathway">
    <text evidence="1">Secondary metabolite biosynthesis; hopanoid biosynthesis.</text>
</comment>
<dbReference type="PROSITE" id="PS01074">
    <property type="entry name" value="TERPENE_SYNTHASES"/>
    <property type="match status" value="1"/>
</dbReference>
<keyword evidence="4 7" id="KW-0413">Isomerase</keyword>
<reference evidence="7 8" key="1">
    <citation type="submission" date="2018-12" db="EMBL/GenBank/DDBJ databases">
        <authorList>
            <person name="Sun L."/>
            <person name="Chen Z."/>
        </authorList>
    </citation>
    <scope>NUCLEOTIDE SEQUENCE [LARGE SCALE GENOMIC DNA]</scope>
    <source>
        <strain evidence="7 8">LMG 29736</strain>
    </source>
</reference>
<keyword evidence="3" id="KW-0677">Repeat</keyword>
<dbReference type="Pfam" id="PF13243">
    <property type="entry name" value="SQHop_cyclase_C"/>
    <property type="match status" value="1"/>
</dbReference>
<dbReference type="PANTHER" id="PTHR11764">
    <property type="entry name" value="TERPENE CYCLASE/MUTASE FAMILY MEMBER"/>
    <property type="match status" value="1"/>
</dbReference>
<dbReference type="Pfam" id="PF13249">
    <property type="entry name" value="SQHop_cyclase_N"/>
    <property type="match status" value="1"/>
</dbReference>
<proteinExistence type="inferred from homology"/>
<sequence>MTDSTRELINKITEILKDEQTDNGSWDYPFDTGVKTDAYMIILLRTLEINDEDLIRKLTERILSKQEKNGSWKLYNDEKDGNLSYTLEAYYALLYSGFYSKHSSRIRMAKSFILKNGGMEKAEMFTKILLALTGQYKWPAFFPLPVELILLPLSFPINFYDFSVFGRANLAPIMILSAKKYSRKTKGSPDLSDLFVKRTNEFFSEGEKRGFENIFSIIEHGIKSILMAPQQIHSYAIERAKQYMFNHLESDGTFYSYFSATFLMIFALMSLGYKKDDPVILKAVDGLKAMECTIDGYPHMQYTTANVWNTTLISFTLQNAGLPPSDPTIIAANEYLLERKHYKYGDWVINNPGVLPGGWGFSDINTFNPDVDDTTAALRAFSPLVTENSAILSSWDRGTNWAISMQNDDGGWPAFERNVDKKIMNLLPIDRVRFLVSDASSADLTGRTLEFLGNYTNMPKKSKKIRDGVKWLTADQKKDGSWYGRWGICYIYGTWAAVTGLMATGIDRQHKSIQKATSWLKKIQNKDGGWGESCNSDLENKYVPLQKSHITQTAWALDALIASENLPTPEIEAGVRYLLQSYDHKDWTWYYPVGQGMGGSFYIHYHSYQYIFPLLAIANYEKKFHR</sequence>
<dbReference type="Proteomes" id="UP000287296">
    <property type="component" value="Unassembled WGS sequence"/>
</dbReference>
<dbReference type="InterPro" id="IPR032697">
    <property type="entry name" value="SQ_cyclase_N"/>
</dbReference>
<evidence type="ECO:0000256" key="4">
    <source>
        <dbReference type="ARBA" id="ARBA00023235"/>
    </source>
</evidence>
<evidence type="ECO:0000256" key="2">
    <source>
        <dbReference type="ARBA" id="ARBA00009755"/>
    </source>
</evidence>
<dbReference type="InterPro" id="IPR032696">
    <property type="entry name" value="SQ_cyclase_C"/>
</dbReference>
<dbReference type="InterPro" id="IPR006400">
    <property type="entry name" value="Hopene-cyclase"/>
</dbReference>
<dbReference type="InterPro" id="IPR018333">
    <property type="entry name" value="Squalene_cyclase"/>
</dbReference>
<dbReference type="OrthoDB" id="9758578at2"/>
<evidence type="ECO:0000256" key="1">
    <source>
        <dbReference type="ARBA" id="ARBA00004999"/>
    </source>
</evidence>
<evidence type="ECO:0000259" key="6">
    <source>
        <dbReference type="Pfam" id="PF13249"/>
    </source>
</evidence>
<feature type="domain" description="Squalene cyclase N-terminal" evidence="6">
    <location>
        <begin position="9"/>
        <end position="291"/>
    </location>
</feature>